<dbReference type="KEGG" id="beq:BEWA_002030"/>
<organism evidence="2 3">
    <name type="scientific">Theileria equi strain WA</name>
    <dbReference type="NCBI Taxonomy" id="1537102"/>
    <lineage>
        <taxon>Eukaryota</taxon>
        <taxon>Sar</taxon>
        <taxon>Alveolata</taxon>
        <taxon>Apicomplexa</taxon>
        <taxon>Aconoidasida</taxon>
        <taxon>Piroplasmida</taxon>
        <taxon>Theileriidae</taxon>
        <taxon>Theileria</taxon>
    </lineage>
</organism>
<dbReference type="VEuPathDB" id="PiroplasmaDB:BEWA_002030"/>
<dbReference type="Proteomes" id="UP000031512">
    <property type="component" value="Chromosome 3"/>
</dbReference>
<gene>
    <name evidence="2" type="ORF">BEWA_002030</name>
</gene>
<feature type="region of interest" description="Disordered" evidence="1">
    <location>
        <begin position="1"/>
        <end position="81"/>
    </location>
</feature>
<evidence type="ECO:0000313" key="2">
    <source>
        <dbReference type="EMBL" id="AFZ80796.1"/>
    </source>
</evidence>
<dbReference type="AlphaFoldDB" id="L0B0K6"/>
<name>L0B0K6_THEEQ</name>
<protein>
    <submittedName>
        <fullName evidence="2">Uncharacterized protein</fullName>
    </submittedName>
</protein>
<sequence>MSSVPNRGDPCSGFPGQNCENSLVAGGQAAQEAKLEDKTEESAPKEDTSSDKSSILIKAASGSSTLGTVGGVVGDQRESLE</sequence>
<feature type="compositionally biased region" description="Basic and acidic residues" evidence="1">
    <location>
        <begin position="33"/>
        <end position="50"/>
    </location>
</feature>
<accession>L0B0K6</accession>
<proteinExistence type="predicted"/>
<dbReference type="RefSeq" id="XP_004830462.1">
    <property type="nucleotide sequence ID" value="XM_004830405.1"/>
</dbReference>
<evidence type="ECO:0000313" key="3">
    <source>
        <dbReference type="Proteomes" id="UP000031512"/>
    </source>
</evidence>
<dbReference type="EMBL" id="CP001670">
    <property type="protein sequence ID" value="AFZ80796.1"/>
    <property type="molecule type" value="Genomic_DNA"/>
</dbReference>
<keyword evidence="3" id="KW-1185">Reference proteome</keyword>
<dbReference type="GeneID" id="15805413"/>
<evidence type="ECO:0000256" key="1">
    <source>
        <dbReference type="SAM" id="MobiDB-lite"/>
    </source>
</evidence>
<reference evidence="2 3" key="1">
    <citation type="journal article" date="2012" name="BMC Genomics">
        <title>Comparative genomic analysis and phylogenetic position of Theileria equi.</title>
        <authorList>
            <person name="Kappmeyer L.S."/>
            <person name="Thiagarajan M."/>
            <person name="Herndon D.R."/>
            <person name="Ramsay J.D."/>
            <person name="Caler E."/>
            <person name="Djikeng A."/>
            <person name="Gillespie J.J."/>
            <person name="Lau A.O."/>
            <person name="Roalson E.H."/>
            <person name="Silva J.C."/>
            <person name="Silva M.G."/>
            <person name="Suarez C.E."/>
            <person name="Ueti M.W."/>
            <person name="Nene V.M."/>
            <person name="Mealey R.H."/>
            <person name="Knowles D.P."/>
            <person name="Brayton K.A."/>
        </authorList>
    </citation>
    <scope>NUCLEOTIDE SEQUENCE [LARGE SCALE GENOMIC DNA]</scope>
    <source>
        <strain evidence="2 3">WA</strain>
    </source>
</reference>